<dbReference type="InterPro" id="IPR050816">
    <property type="entry name" value="Flavin-dep_Halogenase_NPB"/>
</dbReference>
<sequence length="503" mass="55243">MIAPRRFVILGGGTAGWIAAHLLKRAFADSAVTLVESPEIGTIGVGEGSTPTLKRFFELIGADEGEWMPRCGATYKAGIRFDGWSPAAPWPGYRHPFTTQVDVHTEDAFVLNCRNRRLGYDVPTLPDRFLLNGVLSARGLTPVAPPSFPFKIEYGYHFDAGLLGAYLRDLAVARGVAHRQGRVAGAERAANGDIAALAIEGDERIEGDFFVDCSGFASLLIEQTLGVPFVPYADNLFNDAAVVLATPMTGVPPVETVATAMSNGWRWSIPLEHRFGNGYVYSSAFQSPDAAEAELRRALSVGDDLPARHLKFRVGQAARAWERNCLAVGLSQGFIEPLEATALHLVLGTVEQFIRHFGDGGGTDRHRDAFNAVVDERMAGVRDYIVAHYKLNTRTDTEYWRANAANMALSEPLLHLLDRWFRRGDMTEELARQGRRSHFGRLSWHCLLAGYGAFPPVSQPRRRDVDFHDDRGVEAFLHGCSLNFAPPAVGSIRAAQDGKLDNR</sequence>
<keyword evidence="2" id="KW-0274">FAD</keyword>
<evidence type="ECO:0000256" key="2">
    <source>
        <dbReference type="PIRSR" id="PIRSR011396-2"/>
    </source>
</evidence>
<evidence type="ECO:0008006" key="5">
    <source>
        <dbReference type="Google" id="ProtNLM"/>
    </source>
</evidence>
<reference evidence="3 4" key="1">
    <citation type="submission" date="2020-08" db="EMBL/GenBank/DDBJ databases">
        <title>Genomic Encyclopedia of Type Strains, Phase IV (KMG-IV): sequencing the most valuable type-strain genomes for metagenomic binning, comparative biology and taxonomic classification.</title>
        <authorList>
            <person name="Goeker M."/>
        </authorList>
    </citation>
    <scope>NUCLEOTIDE SEQUENCE [LARGE SCALE GENOMIC DNA]</scope>
    <source>
        <strain evidence="3 4">DSM 27244</strain>
    </source>
</reference>
<gene>
    <name evidence="3" type="ORF">FHR19_001903</name>
</gene>
<dbReference type="InterPro" id="IPR033856">
    <property type="entry name" value="Trp_halogen"/>
</dbReference>
<feature type="binding site" evidence="2">
    <location>
        <position position="183"/>
    </location>
    <ligand>
        <name>FAD</name>
        <dbReference type="ChEBI" id="CHEBI:57692"/>
    </ligand>
</feature>
<feature type="binding site" evidence="2">
    <location>
        <position position="330"/>
    </location>
    <ligand>
        <name>FAD</name>
        <dbReference type="ChEBI" id="CHEBI:57692"/>
    </ligand>
</feature>
<feature type="binding site" evidence="2">
    <location>
        <position position="76"/>
    </location>
    <ligand>
        <name>7-chloro-L-tryptophan</name>
        <dbReference type="ChEBI" id="CHEBI:58713"/>
    </ligand>
</feature>
<protein>
    <recommendedName>
        <fullName evidence="5">Tryptophan halogenase</fullName>
    </recommendedName>
</protein>
<dbReference type="PANTHER" id="PTHR43747:SF4">
    <property type="entry name" value="FLAVIN-DEPENDENT TRYPTOPHAN HALOGENASE"/>
    <property type="match status" value="1"/>
</dbReference>
<dbReference type="InterPro" id="IPR036188">
    <property type="entry name" value="FAD/NAD-bd_sf"/>
</dbReference>
<dbReference type="Pfam" id="PF04820">
    <property type="entry name" value="Trp_halogenase"/>
    <property type="match status" value="1"/>
</dbReference>
<dbReference type="InterPro" id="IPR006905">
    <property type="entry name" value="Flavin_halogenase"/>
</dbReference>
<evidence type="ECO:0000256" key="1">
    <source>
        <dbReference type="PIRSR" id="PIRSR011396-1"/>
    </source>
</evidence>
<evidence type="ECO:0000313" key="4">
    <source>
        <dbReference type="Proteomes" id="UP000557739"/>
    </source>
</evidence>
<dbReference type="SUPFAM" id="SSF51905">
    <property type="entry name" value="FAD/NAD(P)-binding domain"/>
    <property type="match status" value="1"/>
</dbReference>
<dbReference type="Gene3D" id="3.50.50.60">
    <property type="entry name" value="FAD/NAD(P)-binding domain"/>
    <property type="match status" value="1"/>
</dbReference>
<dbReference type="RefSeq" id="WP_184027357.1">
    <property type="nucleotide sequence ID" value="NZ_JACIJJ010000002.1"/>
</dbReference>
<dbReference type="PANTHER" id="PTHR43747">
    <property type="entry name" value="FAD-BINDING PROTEIN"/>
    <property type="match status" value="1"/>
</dbReference>
<feature type="binding site" evidence="2">
    <location>
        <begin position="12"/>
        <end position="15"/>
    </location>
    <ligand>
        <name>FAD</name>
        <dbReference type="ChEBI" id="CHEBI:57692"/>
    </ligand>
</feature>
<name>A0A7W9AQ83_9SPHN</name>
<dbReference type="AlphaFoldDB" id="A0A7W9AQ83"/>
<proteinExistence type="predicted"/>
<comment type="caution">
    <text evidence="3">The sequence shown here is derived from an EMBL/GenBank/DDBJ whole genome shotgun (WGS) entry which is preliminary data.</text>
</comment>
<evidence type="ECO:0000313" key="3">
    <source>
        <dbReference type="EMBL" id="MBB5698558.1"/>
    </source>
</evidence>
<organism evidence="3 4">
    <name type="scientific">Sphingomonas yantingensis</name>
    <dbReference type="NCBI Taxonomy" id="1241761"/>
    <lineage>
        <taxon>Bacteria</taxon>
        <taxon>Pseudomonadati</taxon>
        <taxon>Pseudomonadota</taxon>
        <taxon>Alphaproteobacteria</taxon>
        <taxon>Sphingomonadales</taxon>
        <taxon>Sphingomonadaceae</taxon>
        <taxon>Sphingomonas</taxon>
    </lineage>
</organism>
<dbReference type="GO" id="GO:0004497">
    <property type="term" value="F:monooxygenase activity"/>
    <property type="evidence" value="ECO:0007669"/>
    <property type="project" value="InterPro"/>
</dbReference>
<dbReference type="EMBL" id="JACIJJ010000002">
    <property type="protein sequence ID" value="MBB5698558.1"/>
    <property type="molecule type" value="Genomic_DNA"/>
</dbReference>
<dbReference type="Proteomes" id="UP000557739">
    <property type="component" value="Unassembled WGS sequence"/>
</dbReference>
<feature type="active site" evidence="1">
    <location>
        <position position="76"/>
    </location>
</feature>
<keyword evidence="4" id="KW-1185">Reference proteome</keyword>
<accession>A0A7W9AQ83</accession>
<feature type="binding site" evidence="2">
    <location>
        <position position="339"/>
    </location>
    <ligand>
        <name>L-tryptophan</name>
        <dbReference type="ChEBI" id="CHEBI:57912"/>
    </ligand>
</feature>
<dbReference type="PIRSF" id="PIRSF011396">
    <property type="entry name" value="Trp_halogenase"/>
    <property type="match status" value="1"/>
</dbReference>
<dbReference type="GO" id="GO:0000166">
    <property type="term" value="F:nucleotide binding"/>
    <property type="evidence" value="ECO:0007669"/>
    <property type="project" value="UniProtKB-KW"/>
</dbReference>
<keyword evidence="2" id="KW-0547">Nucleotide-binding</keyword>
<keyword evidence="2" id="KW-0285">Flavoprotein</keyword>